<evidence type="ECO:0000313" key="3">
    <source>
        <dbReference type="EMBL" id="ETO25985.1"/>
    </source>
</evidence>
<organism evidence="3 4">
    <name type="scientific">Reticulomyxa filosa</name>
    <dbReference type="NCBI Taxonomy" id="46433"/>
    <lineage>
        <taxon>Eukaryota</taxon>
        <taxon>Sar</taxon>
        <taxon>Rhizaria</taxon>
        <taxon>Retaria</taxon>
        <taxon>Foraminifera</taxon>
        <taxon>Monothalamids</taxon>
        <taxon>Reticulomyxidae</taxon>
        <taxon>Reticulomyxa</taxon>
    </lineage>
</organism>
<dbReference type="Pfam" id="PF24571">
    <property type="entry name" value="HEAT_SCC3-SA"/>
    <property type="match status" value="1"/>
</dbReference>
<dbReference type="GO" id="GO:0008278">
    <property type="term" value="C:cohesin complex"/>
    <property type="evidence" value="ECO:0007669"/>
    <property type="project" value="TreeGrafter"/>
</dbReference>
<dbReference type="PANTHER" id="PTHR11199">
    <property type="entry name" value="STROMAL ANTIGEN"/>
    <property type="match status" value="1"/>
</dbReference>
<evidence type="ECO:0000259" key="2">
    <source>
        <dbReference type="Pfam" id="PF24571"/>
    </source>
</evidence>
<accession>X6NI43</accession>
<feature type="region of interest" description="Disordered" evidence="1">
    <location>
        <begin position="1"/>
        <end position="65"/>
    </location>
</feature>
<protein>
    <recommendedName>
        <fullName evidence="2">Cohesin subunit SCC3/SA HEAT-repeats domain-containing protein</fullName>
    </recommendedName>
</protein>
<name>X6NI43_RETFI</name>
<dbReference type="GO" id="GO:0000785">
    <property type="term" value="C:chromatin"/>
    <property type="evidence" value="ECO:0007669"/>
    <property type="project" value="TreeGrafter"/>
</dbReference>
<keyword evidence="4" id="KW-1185">Reference proteome</keyword>
<dbReference type="GO" id="GO:0007062">
    <property type="term" value="P:sister chromatid cohesion"/>
    <property type="evidence" value="ECO:0007669"/>
    <property type="project" value="TreeGrafter"/>
</dbReference>
<feature type="domain" description="Cohesin subunit SCC3/SA HEAT-repeats" evidence="2">
    <location>
        <begin position="392"/>
        <end position="509"/>
    </location>
</feature>
<feature type="compositionally biased region" description="Polar residues" evidence="1">
    <location>
        <begin position="147"/>
        <end position="160"/>
    </location>
</feature>
<sequence>MSKARQSLEKSERQLRAHLQAEAKLQRVEEKREMKGSEESTDDNPNAQKRFEQSTHKNKRKSAKLTKLEESVADFKQRIEMLQQLTTYIFDHIISYKSKDVNNEIRMWTLNCITEWVNTDPIRECALINLQALFDPSKRHYSKSRSRPTANQPNEPQTQGRMPVQRDRMQILGTFWDRIKDTVFVLIKDPNIGVSTNAIGLVNLMLQNDKLKPNEGNEILNYFLEKTTIFGKAAPTLFSTTCSTALPAAAAASTQDNGTETLEVKLNRYEKLRDDLCELVSLIKDRIVDLSAKAIQRVDVGHCDDNISVTPIAVRALYQSYEQVTDYLVYAMQDKLEVLFQFEVLVEALLSTEESQNDKNERMLRRMQLNANDKSDAEISNSDRRILQIISEIELDEFEQTILCFLMLSAMRAANGTLDVRVRNSRKLRGAEKAHVEAVRAEQLQTIGKHVLPSLSTLLRTFQTDKTKFFAIVQMIPLIPVSNFNSSLGKQSLDEVLHILRDAFFKHETSMNDAAHDFWNDQWQRFVITPKNSPTSIKQSSNNFAEEINSYAEFHMHSMIGQSLAYLTTSSYDYKTQTQKVVSDIANDLTRQTHASITRINTALNEDAEIFDEETEQYLRDCYSNLHRINGLLKHMNVNRLFFGKELQDILNSVLHQNMHFSVNDNRIRCQKKKNKKKTLIVFCFFNAKMTSIYCILWQVKEMDFENPSLHHIDLLQTLRGYYCDTLQFVCQQLIKCSADKTNEHFRNNEGYSLSLLFQLIDILFVFSPRSNCRVETLSTIFNRDLFKDSVDLKNVLLQVLQLVLSRPVLHDPFELGTALQTENEHVRALISAFRLYVYNPVDMQLFGALVMSKYHRKFISSPAKTRDPHEWKKKQEAIHVATANDDARVCCRCNDIIRRFIAYLDKVAHTQMQLLTFEALKMACDDTCDPAKDSTLDTMCKALASTGGVNTKGRKHFQILVEKVMDLVIGSENLGSCQYFSLLPGLMHFIRKSRSRDKIAFWDHFVALEKKIPKNALLEDTDSWKRLTSFKEELKKCWKKCMVVCSFSFTVLSEHKAIDADRNEGPPEEARIETHVNDVDMQENRNHSPVVEQSRDGNNDYNQQQIRNEINHHNGPNIEITNKPVNFIKYSKGEISEISEIDQDDNRTIDGSEQEE</sequence>
<dbReference type="GO" id="GO:0003682">
    <property type="term" value="F:chromatin binding"/>
    <property type="evidence" value="ECO:0007669"/>
    <property type="project" value="TreeGrafter"/>
</dbReference>
<dbReference type="InterPro" id="IPR056396">
    <property type="entry name" value="HEAT_SCC3-SA"/>
</dbReference>
<dbReference type="SUPFAM" id="SSF48371">
    <property type="entry name" value="ARM repeat"/>
    <property type="match status" value="1"/>
</dbReference>
<feature type="region of interest" description="Disordered" evidence="1">
    <location>
        <begin position="139"/>
        <end position="163"/>
    </location>
</feature>
<reference evidence="3 4" key="1">
    <citation type="journal article" date="2013" name="Curr. Biol.">
        <title>The Genome of the Foraminiferan Reticulomyxa filosa.</title>
        <authorList>
            <person name="Glockner G."/>
            <person name="Hulsmann N."/>
            <person name="Schleicher M."/>
            <person name="Noegel A.A."/>
            <person name="Eichinger L."/>
            <person name="Gallinger C."/>
            <person name="Pawlowski J."/>
            <person name="Sierra R."/>
            <person name="Euteneuer U."/>
            <person name="Pillet L."/>
            <person name="Moustafa A."/>
            <person name="Platzer M."/>
            <person name="Groth M."/>
            <person name="Szafranski K."/>
            <person name="Schliwa M."/>
        </authorList>
    </citation>
    <scope>NUCLEOTIDE SEQUENCE [LARGE SCALE GENOMIC DNA]</scope>
</reference>
<feature type="compositionally biased region" description="Basic and acidic residues" evidence="1">
    <location>
        <begin position="1"/>
        <end position="38"/>
    </location>
</feature>
<dbReference type="AlphaFoldDB" id="X6NI43"/>
<dbReference type="InterPro" id="IPR016024">
    <property type="entry name" value="ARM-type_fold"/>
</dbReference>
<evidence type="ECO:0000256" key="1">
    <source>
        <dbReference type="SAM" id="MobiDB-lite"/>
    </source>
</evidence>
<dbReference type="InterPro" id="IPR039662">
    <property type="entry name" value="Cohesin_Scc3/SA"/>
</dbReference>
<dbReference type="EMBL" id="ASPP01008161">
    <property type="protein sequence ID" value="ETO25985.1"/>
    <property type="molecule type" value="Genomic_DNA"/>
</dbReference>
<evidence type="ECO:0000313" key="4">
    <source>
        <dbReference type="Proteomes" id="UP000023152"/>
    </source>
</evidence>
<dbReference type="GO" id="GO:0005634">
    <property type="term" value="C:nucleus"/>
    <property type="evidence" value="ECO:0007669"/>
    <property type="project" value="TreeGrafter"/>
</dbReference>
<proteinExistence type="predicted"/>
<dbReference type="Proteomes" id="UP000023152">
    <property type="component" value="Unassembled WGS sequence"/>
</dbReference>
<gene>
    <name evidence="3" type="ORF">RFI_11153</name>
</gene>
<comment type="caution">
    <text evidence="3">The sequence shown here is derived from an EMBL/GenBank/DDBJ whole genome shotgun (WGS) entry which is preliminary data.</text>
</comment>
<dbReference type="PANTHER" id="PTHR11199:SF0">
    <property type="entry name" value="LD34181P-RELATED"/>
    <property type="match status" value="1"/>
</dbReference>